<keyword evidence="2" id="KW-1185">Reference proteome</keyword>
<accession>A0A8X7Y8K6</accession>
<proteinExistence type="predicted"/>
<evidence type="ECO:0000313" key="1">
    <source>
        <dbReference type="EMBL" id="KAG6740980.1"/>
    </source>
</evidence>
<organism evidence="1 2">
    <name type="scientific">Populus tomentosa</name>
    <name type="common">Chinese white poplar</name>
    <dbReference type="NCBI Taxonomy" id="118781"/>
    <lineage>
        <taxon>Eukaryota</taxon>
        <taxon>Viridiplantae</taxon>
        <taxon>Streptophyta</taxon>
        <taxon>Embryophyta</taxon>
        <taxon>Tracheophyta</taxon>
        <taxon>Spermatophyta</taxon>
        <taxon>Magnoliopsida</taxon>
        <taxon>eudicotyledons</taxon>
        <taxon>Gunneridae</taxon>
        <taxon>Pentapetalae</taxon>
        <taxon>rosids</taxon>
        <taxon>fabids</taxon>
        <taxon>Malpighiales</taxon>
        <taxon>Salicaceae</taxon>
        <taxon>Saliceae</taxon>
        <taxon>Populus</taxon>
    </lineage>
</organism>
<gene>
    <name evidence="1" type="ORF">POTOM_056458</name>
</gene>
<dbReference type="EMBL" id="JAAWWB010000035">
    <property type="protein sequence ID" value="KAG6740980.1"/>
    <property type="molecule type" value="Genomic_DNA"/>
</dbReference>
<evidence type="ECO:0000313" key="2">
    <source>
        <dbReference type="Proteomes" id="UP000886885"/>
    </source>
</evidence>
<name>A0A8X7Y8K6_POPTO</name>
<protein>
    <submittedName>
        <fullName evidence="1">Uncharacterized protein</fullName>
    </submittedName>
</protein>
<sequence length="78" mass="8865">MLVVFNFLVWFEEDSGIDASNNVQTEKHSTLCSPTMHLPSLGSYVHGNCLEAITVRLEHDNKIMVTIRSIIVKYRAFP</sequence>
<comment type="caution">
    <text evidence="1">The sequence shown here is derived from an EMBL/GenBank/DDBJ whole genome shotgun (WGS) entry which is preliminary data.</text>
</comment>
<dbReference type="Proteomes" id="UP000886885">
    <property type="component" value="Chromosome 18A"/>
</dbReference>
<reference evidence="1" key="1">
    <citation type="journal article" date="2020" name="bioRxiv">
        <title>Hybrid origin of Populus tomentosa Carr. identified through genome sequencing and phylogenomic analysis.</title>
        <authorList>
            <person name="An X."/>
            <person name="Gao K."/>
            <person name="Chen Z."/>
            <person name="Li J."/>
            <person name="Yang X."/>
            <person name="Yang X."/>
            <person name="Zhou J."/>
            <person name="Guo T."/>
            <person name="Zhao T."/>
            <person name="Huang S."/>
            <person name="Miao D."/>
            <person name="Khan W.U."/>
            <person name="Rao P."/>
            <person name="Ye M."/>
            <person name="Lei B."/>
            <person name="Liao W."/>
            <person name="Wang J."/>
            <person name="Ji L."/>
            <person name="Li Y."/>
            <person name="Guo B."/>
            <person name="Mustafa N.S."/>
            <person name="Li S."/>
            <person name="Yun Q."/>
            <person name="Keller S.R."/>
            <person name="Mao J."/>
            <person name="Zhang R."/>
            <person name="Strauss S.H."/>
        </authorList>
    </citation>
    <scope>NUCLEOTIDE SEQUENCE</scope>
    <source>
        <strain evidence="1">GM15</strain>
        <tissue evidence="1">Leaf</tissue>
    </source>
</reference>
<dbReference type="AlphaFoldDB" id="A0A8X7Y8K6"/>